<dbReference type="InterPro" id="IPR043504">
    <property type="entry name" value="Peptidase_S1_PA_chymotrypsin"/>
</dbReference>
<gene>
    <name evidence="4" type="ORF">D0Q02_24605</name>
</gene>
<evidence type="ECO:0000259" key="3">
    <source>
        <dbReference type="PROSITE" id="PS50240"/>
    </source>
</evidence>
<comment type="caution">
    <text evidence="4">The sequence shown here is derived from an EMBL/GenBank/DDBJ whole genome shotgun (WGS) entry which is preliminary data.</text>
</comment>
<keyword evidence="5" id="KW-1185">Reference proteome</keyword>
<dbReference type="SMART" id="SM00020">
    <property type="entry name" value="Tryp_SPc"/>
    <property type="match status" value="1"/>
</dbReference>
<dbReference type="PRINTS" id="PR00722">
    <property type="entry name" value="CHYMOTRYPSIN"/>
</dbReference>
<evidence type="ECO:0000313" key="4">
    <source>
        <dbReference type="EMBL" id="RFS44047.1"/>
    </source>
</evidence>
<protein>
    <recommendedName>
        <fullName evidence="3">Peptidase S1 domain-containing protein</fullName>
    </recommendedName>
</protein>
<dbReference type="OrthoDB" id="1496095at2"/>
<comment type="similarity">
    <text evidence="1">Belongs to the peptidase S1 family.</text>
</comment>
<sequence>MNLLTRSIIAAVTLTGVLAGTAAPASAIVGGRNATQTYPGVTSIQVEFLGLGTGLCGGTLIHPSWILTAAHCVSDQTAASNPVATPGDTITARVASSNRTTGGQVITGKKVYLHPTWAWGANAPTGPIADLALVELTTPARAPLMPLAVRQAPEQSQVRLVGWGLTQFPPAPGATPPAMLQERDSRHLPAAACATGMISTGEVCYDTSACFGDSGSSALHKHTALGTRALWTATGVASRETTPDNPCDAPTIYTDPTHTPFATWIYTTILTRKNQPRPPLRATATNNLTTTMKIKSLQ</sequence>
<feature type="domain" description="Peptidase S1" evidence="3">
    <location>
        <begin position="28"/>
        <end position="270"/>
    </location>
</feature>
<dbReference type="Pfam" id="PF00089">
    <property type="entry name" value="Trypsin"/>
    <property type="match status" value="1"/>
</dbReference>
<dbReference type="InterPro" id="IPR001254">
    <property type="entry name" value="Trypsin_dom"/>
</dbReference>
<dbReference type="PANTHER" id="PTHR24276">
    <property type="entry name" value="POLYSERASE-RELATED"/>
    <property type="match status" value="1"/>
</dbReference>
<dbReference type="GO" id="GO:0006508">
    <property type="term" value="P:proteolysis"/>
    <property type="evidence" value="ECO:0007669"/>
    <property type="project" value="InterPro"/>
</dbReference>
<dbReference type="PROSITE" id="PS00134">
    <property type="entry name" value="TRYPSIN_HIS"/>
    <property type="match status" value="1"/>
</dbReference>
<dbReference type="EMBL" id="QVFU01000038">
    <property type="protein sequence ID" value="RFS44047.1"/>
    <property type="molecule type" value="Genomic_DNA"/>
</dbReference>
<dbReference type="SUPFAM" id="SSF50494">
    <property type="entry name" value="Trypsin-like serine proteases"/>
    <property type="match status" value="1"/>
</dbReference>
<dbReference type="RefSeq" id="WP_117230380.1">
    <property type="nucleotide sequence ID" value="NZ_CP061725.1"/>
</dbReference>
<name>A0A372FTC9_9ACTN</name>
<dbReference type="InterPro" id="IPR009003">
    <property type="entry name" value="Peptidase_S1_PA"/>
</dbReference>
<evidence type="ECO:0000256" key="2">
    <source>
        <dbReference type="ARBA" id="ARBA00023157"/>
    </source>
</evidence>
<dbReference type="GO" id="GO:0004252">
    <property type="term" value="F:serine-type endopeptidase activity"/>
    <property type="evidence" value="ECO:0007669"/>
    <property type="project" value="InterPro"/>
</dbReference>
<dbReference type="Gene3D" id="2.40.10.10">
    <property type="entry name" value="Trypsin-like serine proteases"/>
    <property type="match status" value="1"/>
</dbReference>
<dbReference type="AlphaFoldDB" id="A0A372FTC9"/>
<dbReference type="InterPro" id="IPR050430">
    <property type="entry name" value="Peptidase_S1"/>
</dbReference>
<dbReference type="InterPro" id="IPR001314">
    <property type="entry name" value="Peptidase_S1A"/>
</dbReference>
<organism evidence="4 5">
    <name type="scientific">Micromonospora craniellae</name>
    <dbReference type="NCBI Taxonomy" id="2294034"/>
    <lineage>
        <taxon>Bacteria</taxon>
        <taxon>Bacillati</taxon>
        <taxon>Actinomycetota</taxon>
        <taxon>Actinomycetes</taxon>
        <taxon>Micromonosporales</taxon>
        <taxon>Micromonosporaceae</taxon>
        <taxon>Micromonospora</taxon>
    </lineage>
</organism>
<accession>A0A372FTC9</accession>
<evidence type="ECO:0000313" key="5">
    <source>
        <dbReference type="Proteomes" id="UP000262621"/>
    </source>
</evidence>
<dbReference type="PROSITE" id="PS50240">
    <property type="entry name" value="TRYPSIN_DOM"/>
    <property type="match status" value="1"/>
</dbReference>
<reference evidence="4 5" key="1">
    <citation type="submission" date="2018-08" db="EMBL/GenBank/DDBJ databases">
        <title>Verrucosispora craniellae sp. nov., isolated from a marine sponge in the South China Sea.</title>
        <authorList>
            <person name="Li L."/>
            <person name="Lin H.W."/>
        </authorList>
    </citation>
    <scope>NUCLEOTIDE SEQUENCE [LARGE SCALE GENOMIC DNA]</scope>
    <source>
        <strain evidence="4 5">LHW63014</strain>
    </source>
</reference>
<proteinExistence type="inferred from homology"/>
<dbReference type="InterPro" id="IPR018114">
    <property type="entry name" value="TRYPSIN_HIS"/>
</dbReference>
<dbReference type="Proteomes" id="UP000262621">
    <property type="component" value="Unassembled WGS sequence"/>
</dbReference>
<keyword evidence="2" id="KW-1015">Disulfide bond</keyword>
<evidence type="ECO:0000256" key="1">
    <source>
        <dbReference type="ARBA" id="ARBA00007664"/>
    </source>
</evidence>
<dbReference type="PANTHER" id="PTHR24276:SF98">
    <property type="entry name" value="FI18310P1-RELATED"/>
    <property type="match status" value="1"/>
</dbReference>